<dbReference type="Pfam" id="PF08659">
    <property type="entry name" value="KR"/>
    <property type="match status" value="1"/>
</dbReference>
<dbReference type="SMART" id="SM00823">
    <property type="entry name" value="PKS_PP"/>
    <property type="match status" value="1"/>
</dbReference>
<dbReference type="GeneID" id="54481053"/>
<dbReference type="InterPro" id="IPR056501">
    <property type="entry name" value="NAD-bd_HRPKS_sdrA"/>
</dbReference>
<dbReference type="Gene3D" id="3.40.50.720">
    <property type="entry name" value="NAD(P)-binding Rossmann-like Domain"/>
    <property type="match status" value="2"/>
</dbReference>
<dbReference type="InterPro" id="IPR014031">
    <property type="entry name" value="Ketoacyl_synth_C"/>
</dbReference>
<dbReference type="SUPFAM" id="SSF50129">
    <property type="entry name" value="GroES-like"/>
    <property type="match status" value="1"/>
</dbReference>
<dbReference type="Pfam" id="PF23114">
    <property type="entry name" value="NAD-bd_HRPKS_sdrA"/>
    <property type="match status" value="1"/>
</dbReference>
<feature type="region of interest" description="N-terminal hotdog fold" evidence="6">
    <location>
        <begin position="983"/>
        <end position="1116"/>
    </location>
</feature>
<dbReference type="SUPFAM" id="SSF53901">
    <property type="entry name" value="Thiolase-like"/>
    <property type="match status" value="1"/>
</dbReference>
<dbReference type="InterPro" id="IPR029063">
    <property type="entry name" value="SAM-dependent_MTases_sf"/>
</dbReference>
<dbReference type="InterPro" id="IPR049552">
    <property type="entry name" value="PKS_DH_N"/>
</dbReference>
<dbReference type="SUPFAM" id="SSF51735">
    <property type="entry name" value="NAD(P)-binding Rossmann-fold domains"/>
    <property type="match status" value="1"/>
</dbReference>
<keyword evidence="4" id="KW-0560">Oxidoreductase</keyword>
<dbReference type="Pfam" id="PF13489">
    <property type="entry name" value="Methyltransf_23"/>
    <property type="match status" value="1"/>
</dbReference>
<gene>
    <name evidence="10" type="ORF">EJ05DRAFT_234979</name>
</gene>
<evidence type="ECO:0000259" key="9">
    <source>
        <dbReference type="PROSITE" id="PS52019"/>
    </source>
</evidence>
<dbReference type="InterPro" id="IPR049900">
    <property type="entry name" value="PKS_mFAS_DH"/>
</dbReference>
<dbReference type="InterPro" id="IPR001227">
    <property type="entry name" value="Ac_transferase_dom_sf"/>
</dbReference>
<dbReference type="GO" id="GO:0016491">
    <property type="term" value="F:oxidoreductase activity"/>
    <property type="evidence" value="ECO:0007669"/>
    <property type="project" value="UniProtKB-KW"/>
</dbReference>
<name>A0A6A6VSV9_9PEZI</name>
<dbReference type="InterPro" id="IPR049551">
    <property type="entry name" value="PKS_DH_C"/>
</dbReference>
<dbReference type="Gene3D" id="3.40.47.10">
    <property type="match status" value="1"/>
</dbReference>
<dbReference type="OrthoDB" id="329835at2759"/>
<evidence type="ECO:0000313" key="11">
    <source>
        <dbReference type="Proteomes" id="UP000799437"/>
    </source>
</evidence>
<dbReference type="GO" id="GO:0031177">
    <property type="term" value="F:phosphopantetheine binding"/>
    <property type="evidence" value="ECO:0007669"/>
    <property type="project" value="InterPro"/>
</dbReference>
<evidence type="ECO:0000313" key="10">
    <source>
        <dbReference type="EMBL" id="KAF2752844.1"/>
    </source>
</evidence>
<evidence type="ECO:0000256" key="1">
    <source>
        <dbReference type="ARBA" id="ARBA00022450"/>
    </source>
</evidence>
<dbReference type="PROSITE" id="PS52019">
    <property type="entry name" value="PKS_MFAS_DH"/>
    <property type="match status" value="1"/>
</dbReference>
<dbReference type="SUPFAM" id="SSF55048">
    <property type="entry name" value="Probable ACP-binding domain of malonyl-CoA ACP transacylase"/>
    <property type="match status" value="1"/>
</dbReference>
<keyword evidence="1" id="KW-0596">Phosphopantetheine</keyword>
<dbReference type="InterPro" id="IPR020806">
    <property type="entry name" value="PKS_PP-bd"/>
</dbReference>
<dbReference type="Pfam" id="PF21089">
    <property type="entry name" value="PKS_DH_N"/>
    <property type="match status" value="1"/>
</dbReference>
<protein>
    <submittedName>
        <fullName evidence="10">Uncharacterized protein</fullName>
    </submittedName>
</protein>
<dbReference type="Pfam" id="PF23297">
    <property type="entry name" value="ACP_SdgA_C"/>
    <property type="match status" value="1"/>
</dbReference>
<dbReference type="InterPro" id="IPR014030">
    <property type="entry name" value="Ketoacyl_synth_N"/>
</dbReference>
<organism evidence="10 11">
    <name type="scientific">Pseudovirgaria hyperparasitica</name>
    <dbReference type="NCBI Taxonomy" id="470096"/>
    <lineage>
        <taxon>Eukaryota</taxon>
        <taxon>Fungi</taxon>
        <taxon>Dikarya</taxon>
        <taxon>Ascomycota</taxon>
        <taxon>Pezizomycotina</taxon>
        <taxon>Dothideomycetes</taxon>
        <taxon>Dothideomycetes incertae sedis</taxon>
        <taxon>Acrospermales</taxon>
        <taxon>Acrospermaceae</taxon>
        <taxon>Pseudovirgaria</taxon>
    </lineage>
</organism>
<dbReference type="InterPro" id="IPR050091">
    <property type="entry name" value="PKS_NRPS_Biosynth_Enz"/>
</dbReference>
<dbReference type="SMART" id="SM00825">
    <property type="entry name" value="PKS_KS"/>
    <property type="match status" value="1"/>
</dbReference>
<dbReference type="SUPFAM" id="SSF53335">
    <property type="entry name" value="S-adenosyl-L-methionine-dependent methyltransferases"/>
    <property type="match status" value="1"/>
</dbReference>
<dbReference type="Gene3D" id="1.10.1200.10">
    <property type="entry name" value="ACP-like"/>
    <property type="match status" value="1"/>
</dbReference>
<dbReference type="Pfam" id="PF22621">
    <property type="entry name" value="CurL-like_PKS_C"/>
    <property type="match status" value="1"/>
</dbReference>
<dbReference type="Gene3D" id="3.90.180.10">
    <property type="entry name" value="Medium-chain alcohol dehydrogenases, catalytic domain"/>
    <property type="match status" value="1"/>
</dbReference>
<dbReference type="Proteomes" id="UP000799437">
    <property type="component" value="Unassembled WGS sequence"/>
</dbReference>
<dbReference type="GO" id="GO:0044550">
    <property type="term" value="P:secondary metabolite biosynthetic process"/>
    <property type="evidence" value="ECO:0007669"/>
    <property type="project" value="TreeGrafter"/>
</dbReference>
<dbReference type="Pfam" id="PF00698">
    <property type="entry name" value="Acyl_transf_1"/>
    <property type="match status" value="1"/>
</dbReference>
<keyword evidence="2" id="KW-0597">Phosphoprotein</keyword>
<accession>A0A6A6VSV9</accession>
<evidence type="ECO:0000259" key="7">
    <source>
        <dbReference type="PROSITE" id="PS50075"/>
    </source>
</evidence>
<evidence type="ECO:0000259" key="8">
    <source>
        <dbReference type="PROSITE" id="PS52004"/>
    </source>
</evidence>
<dbReference type="PROSITE" id="PS00606">
    <property type="entry name" value="KS3_1"/>
    <property type="match status" value="1"/>
</dbReference>
<dbReference type="SUPFAM" id="SSF52151">
    <property type="entry name" value="FabD/lysophospholipase-like"/>
    <property type="match status" value="1"/>
</dbReference>
<dbReference type="PROSITE" id="PS52004">
    <property type="entry name" value="KS3_2"/>
    <property type="match status" value="1"/>
</dbReference>
<dbReference type="InterPro" id="IPR020843">
    <property type="entry name" value="ER"/>
</dbReference>
<dbReference type="InterPro" id="IPR018201">
    <property type="entry name" value="Ketoacyl_synth_AS"/>
</dbReference>
<evidence type="ECO:0000256" key="4">
    <source>
        <dbReference type="ARBA" id="ARBA00023002"/>
    </source>
</evidence>
<evidence type="ECO:0000256" key="5">
    <source>
        <dbReference type="ARBA" id="ARBA00023268"/>
    </source>
</evidence>
<keyword evidence="11" id="KW-1185">Reference proteome</keyword>
<dbReference type="InterPro" id="IPR014043">
    <property type="entry name" value="Acyl_transferase_dom"/>
</dbReference>
<keyword evidence="5" id="KW-0511">Multifunctional enzyme</keyword>
<dbReference type="Gene3D" id="3.30.70.3290">
    <property type="match status" value="1"/>
</dbReference>
<dbReference type="RefSeq" id="XP_033595295.1">
    <property type="nucleotide sequence ID" value="XM_033739999.1"/>
</dbReference>
<feature type="active site" description="Proton donor; for dehydratase activity" evidence="6">
    <location>
        <position position="1203"/>
    </location>
</feature>
<dbReference type="InterPro" id="IPR036736">
    <property type="entry name" value="ACP-like_sf"/>
</dbReference>
<dbReference type="CDD" id="cd02440">
    <property type="entry name" value="AdoMet_MTases"/>
    <property type="match status" value="1"/>
</dbReference>
<feature type="domain" description="Ketosynthase family 3 (KS3)" evidence="8">
    <location>
        <begin position="25"/>
        <end position="451"/>
    </location>
</feature>
<dbReference type="SUPFAM" id="SSF47336">
    <property type="entry name" value="ACP-like"/>
    <property type="match status" value="1"/>
</dbReference>
<dbReference type="Gene3D" id="3.40.50.150">
    <property type="entry name" value="Vaccinia Virus protein VP39"/>
    <property type="match status" value="1"/>
</dbReference>
<dbReference type="InterPro" id="IPR042104">
    <property type="entry name" value="PKS_dehydratase_sf"/>
</dbReference>
<dbReference type="InterPro" id="IPR009081">
    <property type="entry name" value="PP-bd_ACP"/>
</dbReference>
<keyword evidence="3" id="KW-0808">Transferase</keyword>
<dbReference type="SMART" id="SM00827">
    <property type="entry name" value="PKS_AT"/>
    <property type="match status" value="1"/>
</dbReference>
<dbReference type="InterPro" id="IPR057326">
    <property type="entry name" value="KR_dom"/>
</dbReference>
<feature type="domain" description="Carrier" evidence="7">
    <location>
        <begin position="2483"/>
        <end position="2560"/>
    </location>
</feature>
<dbReference type="GO" id="GO:0006633">
    <property type="term" value="P:fatty acid biosynthetic process"/>
    <property type="evidence" value="ECO:0007669"/>
    <property type="project" value="InterPro"/>
</dbReference>
<dbReference type="InterPro" id="IPR016036">
    <property type="entry name" value="Malonyl_transacylase_ACP-bd"/>
</dbReference>
<dbReference type="Pfam" id="PF02801">
    <property type="entry name" value="Ketoacyl-synt_C"/>
    <property type="match status" value="1"/>
</dbReference>
<feature type="active site" description="Proton acceptor; for dehydratase activity" evidence="6">
    <location>
        <position position="1015"/>
    </location>
</feature>
<proteinExistence type="predicted"/>
<dbReference type="SMART" id="SM00829">
    <property type="entry name" value="PKS_ER"/>
    <property type="match status" value="1"/>
</dbReference>
<evidence type="ECO:0000256" key="6">
    <source>
        <dbReference type="PROSITE-ProRule" id="PRU01363"/>
    </source>
</evidence>
<dbReference type="PANTHER" id="PTHR43775">
    <property type="entry name" value="FATTY ACID SYNTHASE"/>
    <property type="match status" value="1"/>
</dbReference>
<dbReference type="SMART" id="SM00822">
    <property type="entry name" value="PKS_KR"/>
    <property type="match status" value="1"/>
</dbReference>
<dbReference type="InterPro" id="IPR011032">
    <property type="entry name" value="GroES-like_sf"/>
</dbReference>
<dbReference type="InterPro" id="IPR016039">
    <property type="entry name" value="Thiolase-like"/>
</dbReference>
<feature type="region of interest" description="C-terminal hotdog fold" evidence="6">
    <location>
        <begin position="1139"/>
        <end position="1291"/>
    </location>
</feature>
<dbReference type="GO" id="GO:0004312">
    <property type="term" value="F:fatty acid synthase activity"/>
    <property type="evidence" value="ECO:0007669"/>
    <property type="project" value="TreeGrafter"/>
</dbReference>
<dbReference type="PROSITE" id="PS50075">
    <property type="entry name" value="CARRIER"/>
    <property type="match status" value="1"/>
</dbReference>
<evidence type="ECO:0000256" key="3">
    <source>
        <dbReference type="ARBA" id="ARBA00022679"/>
    </source>
</evidence>
<dbReference type="Pfam" id="PF14765">
    <property type="entry name" value="PS-DH"/>
    <property type="match status" value="1"/>
</dbReference>
<evidence type="ECO:0000256" key="2">
    <source>
        <dbReference type="ARBA" id="ARBA00022553"/>
    </source>
</evidence>
<dbReference type="InterPro" id="IPR016035">
    <property type="entry name" value="Acyl_Trfase/lysoPLipase"/>
</dbReference>
<sequence length="2567" mass="285998">MSPGRLLGHDDRVEDEAFDEDVDFLEPIAIIGFSLRFPQVGSSAEKFWELLKTRQDAMTATPPSRFNVDAFYHPTKKDALNVKGANYIPEDEPLDAFDNGFFGISPAESHAIDPAQRILLETSYRAFENAGLRMEDLRGTRTSVHTGCFSSDYFTMMMRDSDYLPTYGALGVSLSMLASRISWFYDLRGPSVNLDSACSSSAMAIDMACQGLRTGESTLAVVAGSSLLFDPDYSHILDHMHMLSPDGKSLSFDEKANGYSRGEGVAVLLLKPVSQAVRDNDTIRAIFRATGSNQDGRTPGITQPSSTAQAELIRRTYRNAGLSLKHTRYFEAHGTGTPVGDPIEAKAIKSVFQWDRDTTDPLYIGSAKSHIGHLEGAAGIAGVIKAIMILESGVITPIANLINVNKKIDQIDSCLAFPKACVPWPQNTEIRRASVNSFGYGGSNTHLVLDDAQSYLLRNGLYAHHNTYPLVTASEMNDWNEVSNHYSDLRHDKGNQPMVLLFSAHESSALQSMIVDWQEYSKKRRGPDQHPVSIRDLAYTLDTRRSRLSWSAAICATSLEDLVTVDPRSVTRIQKKSDTPRLAFIFTGQGAQWCAMGRELFEYPMFARFIDEADKHLRALGNVWSVREELWRSPDESRVDQPEIAQPLTCILQIGLVDLLYEANVRAMAVVGHSMGEIAAAYCSGAISKASALRLCYYRGLYVSKVQERSTMKGGMLAVGIGESTLEPYMKRLRCKIPDFNIAISCFNSPKNLTLSGPLDQLNMLRVELQSHGVFARAVRVSAAYHSPQLECIVKDCLAQFEGLKPGTRYDIPMISTVTGLRVSHNQLRDPSHWTTNMIQPVEFTAALTTLCLQGPKSLTPKIDGSHHRAVVVDHLIEIGPHAALSLPVREILETLPRQKDLQYSSVLYRNQSASKCLLQLAGKLACEGFPVDLRFLNELGEDNLDQPKVLPDGPQYKFDHSQSFWHESEVSRNHRLRSHKHIPLLGKRSREWNPLQPQWRCRLRVAELAWVLDHRISSQTMLPASAMVSMAISAVTQLTDDVEHKSAFVVRNMHIKYPVIFSKDTDDIELRLSMYPIDTQQRKKPCAWRFSVFCRQQNHWTECSDGSVSVEYDHGRQAEAEIGCHYKRRRIAHEALCAQDVLPKDLYESWQSQGYHYGPSFQGITSAKFNGDRTATAIIDIPEALAMDEDFADYLLHPASLDTVMHMGLVALTYGATRNIPSQVPAYIDSLWISAAPKLQTIKLEASAEVLSQNDQSSVTDIFALDHLDSSLHVVVKGITTKTVAGFDSNILSKSLQKGCFYHVDSFLDIEKMPPHQLQKFLQPPAGEEDMAIDFWEAVREYVEYILKGFRHHKISSRLSKQQPHLARYLKWVNWVLRDTDARSSPSKISIEECRSRLESQGPLGLLYLEAGQKLSHILNGGTNLLDPRSNFKENPAGIYHKEMSLNSTYMERASRYIRFLALKNPDIKILDIGDGTRSFTHHIEHALWDDAVGVDLFSDYVYADISLVSLQRAQARLGPNHPKMIFKTLDIEQDPIYQGFDKSSFDIIVASNVLHATSSLITTMQRVRKLLKPGGQLILHEITQPTRIEPGFILGLTNGWWRAETDGCRMSRLLSEEQWSDLFQSSGFAGPHLVLHDFENPVIQFNSIFCATTVADPDIDPVALQIPHQPSVTLVTSGSHMELKLGKRIQEEYSDFDYRPVCISTLEEVSESEGASNEQLVFLIDIYEPFLRTMTAVKFDLLRNVFRRAKHVIWVSSGGGTASDPNYGMIDGFVKVLRIEMNVTVSTLTLECSKRSIEDQARHVCQIVHAHGSCSPGVQEEYCIVDDNIHIRRITEASPISGQMSAIANGTELKTQDTISARPFAIKRSADGRIRCESMSPGHPTLRDNEIEIEVQALGLEKTTLKHERFEPENDVPLCEGSGVVTHVGHSVQLQRGDRVCFLAHVLPLSNVRVRQTQAVRFPNDMDYSTAATLPKDLLVSYVLTTKLLRINSNSTVLIHGGSASFVRALLHIVQPLGPQLFITTETDCTTEELCQYQCTVLPTPCSSQYLFAMKPKGADVVIDIGMATGIDDASTYTSKFGQYFRLRMDLDCDLPQAQTSNLSKHAIAFSMTYDSILSHYYNEDNCLTSAAQYIRQQGMGHQKAPVFALQDAEDALEMLKPGYVEKTILELKNDDKITLHTPIADKAIFDATATYVVAGAFGALGQAVVRWMARNNAKYMILLSRSGARTPEAKMMLQDFRGAGIEVAAPICDISHYDTLRSVLSEISATMPRIKGCIQASGILNDKAYEKMDFEDWNSVTRPKVDGSWNLHEILPQGMDFFIMTSSLSGVLGQATQMNYAASSTYQDALARYRVSKGERAVSIDLGALLTGGLLDSIMLERFVRSGLYIPIPEQDVLALLEIYCRDGTLADSSSKCQVITGVKKPVDSVAEGHYLSEALQTPLWSLMRVTHGRKTSTSGLAREDSTLKEQVNEAATDIEAAAIVTNALSERFASLLLLQVDKINPDKPFHSLGADSLVAIEVRNWTLKNFEVDIPVFDLLGDRTINITATYLAQTQRSKNSAS</sequence>
<feature type="domain" description="PKS/mFAS DH" evidence="9">
    <location>
        <begin position="983"/>
        <end position="1291"/>
    </location>
</feature>
<dbReference type="InterPro" id="IPR020841">
    <property type="entry name" value="PKS_Beta-ketoAc_synthase_dom"/>
</dbReference>
<dbReference type="Pfam" id="PF00109">
    <property type="entry name" value="ketoacyl-synt"/>
    <property type="match status" value="1"/>
</dbReference>
<dbReference type="InterPro" id="IPR013968">
    <property type="entry name" value="PKS_KR"/>
</dbReference>
<dbReference type="Gene3D" id="3.10.129.110">
    <property type="entry name" value="Polyketide synthase dehydratase"/>
    <property type="match status" value="1"/>
</dbReference>
<dbReference type="Gene3D" id="3.40.366.10">
    <property type="entry name" value="Malonyl-Coenzyme A Acyl Carrier Protein, domain 2"/>
    <property type="match status" value="1"/>
</dbReference>
<dbReference type="InterPro" id="IPR020807">
    <property type="entry name" value="PKS_DH"/>
</dbReference>
<reference evidence="10" key="1">
    <citation type="journal article" date="2020" name="Stud. Mycol.">
        <title>101 Dothideomycetes genomes: a test case for predicting lifestyles and emergence of pathogens.</title>
        <authorList>
            <person name="Haridas S."/>
            <person name="Albert R."/>
            <person name="Binder M."/>
            <person name="Bloem J."/>
            <person name="Labutti K."/>
            <person name="Salamov A."/>
            <person name="Andreopoulos B."/>
            <person name="Baker S."/>
            <person name="Barry K."/>
            <person name="Bills G."/>
            <person name="Bluhm B."/>
            <person name="Cannon C."/>
            <person name="Castanera R."/>
            <person name="Culley D."/>
            <person name="Daum C."/>
            <person name="Ezra D."/>
            <person name="Gonzalez J."/>
            <person name="Henrissat B."/>
            <person name="Kuo A."/>
            <person name="Liang C."/>
            <person name="Lipzen A."/>
            <person name="Lutzoni F."/>
            <person name="Magnuson J."/>
            <person name="Mondo S."/>
            <person name="Nolan M."/>
            <person name="Ohm R."/>
            <person name="Pangilinan J."/>
            <person name="Park H.-J."/>
            <person name="Ramirez L."/>
            <person name="Alfaro M."/>
            <person name="Sun H."/>
            <person name="Tritt A."/>
            <person name="Yoshinaga Y."/>
            <person name="Zwiers L.-H."/>
            <person name="Turgeon B."/>
            <person name="Goodwin S."/>
            <person name="Spatafora J."/>
            <person name="Crous P."/>
            <person name="Grigoriev I."/>
        </authorList>
    </citation>
    <scope>NUCLEOTIDE SEQUENCE</scope>
    <source>
        <strain evidence="10">CBS 121739</strain>
    </source>
</reference>
<dbReference type="EMBL" id="ML996591">
    <property type="protein sequence ID" value="KAF2752844.1"/>
    <property type="molecule type" value="Genomic_DNA"/>
</dbReference>
<dbReference type="CDD" id="cd00833">
    <property type="entry name" value="PKS"/>
    <property type="match status" value="1"/>
</dbReference>
<dbReference type="PANTHER" id="PTHR43775:SF29">
    <property type="entry name" value="ASPERFURANONE POLYKETIDE SYNTHASE AFOG-RELATED"/>
    <property type="match status" value="1"/>
</dbReference>
<dbReference type="SMART" id="SM00826">
    <property type="entry name" value="PKS_DH"/>
    <property type="match status" value="1"/>
</dbReference>
<dbReference type="InterPro" id="IPR036291">
    <property type="entry name" value="NAD(P)-bd_dom_sf"/>
</dbReference>
<dbReference type="GO" id="GO:0004315">
    <property type="term" value="F:3-oxoacyl-[acyl-carrier-protein] synthase activity"/>
    <property type="evidence" value="ECO:0007669"/>
    <property type="project" value="InterPro"/>
</dbReference>